<dbReference type="SUPFAM" id="SSF101874">
    <property type="entry name" value="YceI-like"/>
    <property type="match status" value="1"/>
</dbReference>
<evidence type="ECO:0000313" key="3">
    <source>
        <dbReference type="EMBL" id="MDX6806909.1"/>
    </source>
</evidence>
<dbReference type="Gene3D" id="2.40.128.110">
    <property type="entry name" value="Lipid/polyisoprenoid-binding, YceI-like"/>
    <property type="match status" value="1"/>
</dbReference>
<dbReference type="SMART" id="SM00867">
    <property type="entry name" value="YceI"/>
    <property type="match status" value="1"/>
</dbReference>
<proteinExistence type="predicted"/>
<dbReference type="RefSeq" id="WP_319845029.1">
    <property type="nucleotide sequence ID" value="NZ_JAXAFJ010000007.1"/>
</dbReference>
<dbReference type="InterPro" id="IPR036761">
    <property type="entry name" value="TTHA0802/YceI-like_sf"/>
</dbReference>
<dbReference type="Proteomes" id="UP001274321">
    <property type="component" value="Unassembled WGS sequence"/>
</dbReference>
<reference evidence="3 4" key="1">
    <citation type="submission" date="2023-11" db="EMBL/GenBank/DDBJ databases">
        <authorList>
            <person name="Bao R."/>
        </authorList>
    </citation>
    <scope>NUCLEOTIDE SEQUENCE [LARGE SCALE GENOMIC DNA]</scope>
    <source>
        <strain evidence="3 4">PJ23</strain>
    </source>
</reference>
<dbReference type="Pfam" id="PF04264">
    <property type="entry name" value="YceI"/>
    <property type="match status" value="1"/>
</dbReference>
<dbReference type="EMBL" id="JAXAFJ010000007">
    <property type="protein sequence ID" value="MDX6806909.1"/>
    <property type="molecule type" value="Genomic_DNA"/>
</dbReference>
<organism evidence="3 4">
    <name type="scientific">Terrihabitans rhizophilus</name>
    <dbReference type="NCBI Taxonomy" id="3092662"/>
    <lineage>
        <taxon>Bacteria</taxon>
        <taxon>Pseudomonadati</taxon>
        <taxon>Pseudomonadota</taxon>
        <taxon>Alphaproteobacteria</taxon>
        <taxon>Hyphomicrobiales</taxon>
        <taxon>Terrihabitans</taxon>
    </lineage>
</organism>
<name>A0ABU4RQ02_9HYPH</name>
<feature type="domain" description="Lipid/polyisoprenoid-binding YceI-like" evidence="2">
    <location>
        <begin position="39"/>
        <end position="202"/>
    </location>
</feature>
<gene>
    <name evidence="3" type="ORF">SCD90_12615</name>
</gene>
<accession>A0ABU4RQ02</accession>
<keyword evidence="4" id="KW-1185">Reference proteome</keyword>
<evidence type="ECO:0000259" key="2">
    <source>
        <dbReference type="SMART" id="SM00867"/>
    </source>
</evidence>
<protein>
    <submittedName>
        <fullName evidence="3">YceI family protein</fullName>
    </submittedName>
</protein>
<sequence length="205" mass="21639">MKTALFAASLFLATAAQPVLAQDAQVPGQADTSRVQAGTYKVDPAHTQIVFTVNHFGFSFYHGLLGDSTGTLTIDPKTPETASVQIEIPMSGLRTTSDKLTEHLATADFLDAAKFPTATFKSTKVELDGDAAEITGDLTLHGVTKPVVLDVNFTGAGANPMNKAETVGFSAGTTIKRSDFGINAYVPNISDEVDLEITVAFEKAN</sequence>
<dbReference type="PANTHER" id="PTHR34406:SF1">
    <property type="entry name" value="PROTEIN YCEI"/>
    <property type="match status" value="1"/>
</dbReference>
<evidence type="ECO:0000256" key="1">
    <source>
        <dbReference type="SAM" id="SignalP"/>
    </source>
</evidence>
<dbReference type="InterPro" id="IPR007372">
    <property type="entry name" value="Lipid/polyisoprenoid-bd_YceI"/>
</dbReference>
<keyword evidence="1" id="KW-0732">Signal</keyword>
<dbReference type="PANTHER" id="PTHR34406">
    <property type="entry name" value="PROTEIN YCEI"/>
    <property type="match status" value="1"/>
</dbReference>
<evidence type="ECO:0000313" key="4">
    <source>
        <dbReference type="Proteomes" id="UP001274321"/>
    </source>
</evidence>
<feature type="chain" id="PRO_5046747083" evidence="1">
    <location>
        <begin position="22"/>
        <end position="205"/>
    </location>
</feature>
<feature type="signal peptide" evidence="1">
    <location>
        <begin position="1"/>
        <end position="21"/>
    </location>
</feature>
<comment type="caution">
    <text evidence="3">The sequence shown here is derived from an EMBL/GenBank/DDBJ whole genome shotgun (WGS) entry which is preliminary data.</text>
</comment>